<evidence type="ECO:0000256" key="3">
    <source>
        <dbReference type="ARBA" id="ARBA00022842"/>
    </source>
</evidence>
<keyword evidence="1 4" id="KW-0808">Transferase</keyword>
<evidence type="ECO:0000256" key="1">
    <source>
        <dbReference type="ARBA" id="ARBA00022679"/>
    </source>
</evidence>
<feature type="binding site" evidence="4">
    <location>
        <position position="302"/>
    </location>
    <ligand>
        <name>substrate</name>
    </ligand>
</feature>
<dbReference type="PROSITE" id="PS01066">
    <property type="entry name" value="UPP_SYNTHASE"/>
    <property type="match status" value="1"/>
</dbReference>
<evidence type="ECO:0000313" key="6">
    <source>
        <dbReference type="EMBL" id="MTE17565.1"/>
    </source>
</evidence>
<dbReference type="GO" id="GO:0005829">
    <property type="term" value="C:cytosol"/>
    <property type="evidence" value="ECO:0007669"/>
    <property type="project" value="TreeGrafter"/>
</dbReference>
<dbReference type="InterPro" id="IPR001441">
    <property type="entry name" value="UPP_synth-like"/>
</dbReference>
<dbReference type="HAMAP" id="MF_01139">
    <property type="entry name" value="ISPT"/>
    <property type="match status" value="1"/>
</dbReference>
<evidence type="ECO:0000313" key="7">
    <source>
        <dbReference type="Proteomes" id="UP000473014"/>
    </source>
</evidence>
<gene>
    <name evidence="6" type="primary">uppS</name>
    <name evidence="6" type="ORF">F0L17_00060</name>
</gene>
<dbReference type="GO" id="GO:0000287">
    <property type="term" value="F:magnesium ion binding"/>
    <property type="evidence" value="ECO:0007669"/>
    <property type="project" value="UniProtKB-UniRule"/>
</dbReference>
<feature type="binding site" evidence="4">
    <location>
        <begin position="471"/>
        <end position="473"/>
    </location>
    <ligand>
        <name>substrate</name>
    </ligand>
</feature>
<dbReference type="CDD" id="cd00475">
    <property type="entry name" value="Cis_IPPS"/>
    <property type="match status" value="1"/>
</dbReference>
<dbReference type="GO" id="GO:0033850">
    <property type="term" value="F:Z-farnesyl diphosphate synthase activity"/>
    <property type="evidence" value="ECO:0007669"/>
    <property type="project" value="TreeGrafter"/>
</dbReference>
<keyword evidence="7" id="KW-1185">Reference proteome</keyword>
<feature type="binding site" evidence="4">
    <location>
        <position position="484"/>
    </location>
    <ligand>
        <name>Mg(2+)</name>
        <dbReference type="ChEBI" id="CHEBI:18420"/>
    </ligand>
</feature>
<evidence type="ECO:0000256" key="2">
    <source>
        <dbReference type="ARBA" id="ARBA00022723"/>
    </source>
</evidence>
<accession>A0A6G2B5M5</accession>
<reference evidence="6 7" key="1">
    <citation type="submission" date="2019-11" db="EMBL/GenBank/DDBJ databases">
        <authorList>
            <person name="Yuan L."/>
        </authorList>
    </citation>
    <scope>NUCLEOTIDE SEQUENCE [LARGE SCALE GENOMIC DNA]</scope>
    <source>
        <strain evidence="6 7">TRM43335</strain>
    </source>
</reference>
<feature type="binding site" evidence="4">
    <location>
        <position position="465"/>
    </location>
    <ligand>
        <name>substrate</name>
    </ligand>
</feature>
<feature type="compositionally biased region" description="Low complexity" evidence="5">
    <location>
        <begin position="517"/>
        <end position="526"/>
    </location>
</feature>
<feature type="active site" evidence="4">
    <location>
        <position position="297"/>
    </location>
</feature>
<dbReference type="Gene3D" id="3.40.1180.10">
    <property type="entry name" value="Decaprenyl diphosphate synthase-like"/>
    <property type="match status" value="1"/>
</dbReference>
<comment type="subunit">
    <text evidence="4">Homodimer.</text>
</comment>
<dbReference type="Gene3D" id="1.10.600.10">
    <property type="entry name" value="Farnesyl Diphosphate Synthase"/>
    <property type="match status" value="1"/>
</dbReference>
<evidence type="ECO:0000256" key="4">
    <source>
        <dbReference type="HAMAP-Rule" id="MF_01139"/>
    </source>
</evidence>
<feature type="binding site" evidence="4">
    <location>
        <position position="348"/>
    </location>
    <ligand>
        <name>substrate</name>
    </ligand>
</feature>
<dbReference type="Proteomes" id="UP000473014">
    <property type="component" value="Unassembled WGS sequence"/>
</dbReference>
<dbReference type="Pfam" id="PF00494">
    <property type="entry name" value="SQS_PSY"/>
    <property type="match status" value="1"/>
</dbReference>
<dbReference type="InterPro" id="IPR018520">
    <property type="entry name" value="UPP_synth-like_CS"/>
</dbReference>
<comment type="caution">
    <text evidence="4">Lacks conserved residue(s) required for the propagation of feature annotation.</text>
</comment>
<dbReference type="GO" id="GO:0005886">
    <property type="term" value="C:plasma membrane"/>
    <property type="evidence" value="ECO:0007669"/>
    <property type="project" value="TreeGrafter"/>
</dbReference>
<organism evidence="6 7">
    <name type="scientific">Streptomyces taklimakanensis</name>
    <dbReference type="NCBI Taxonomy" id="2569853"/>
    <lineage>
        <taxon>Bacteria</taxon>
        <taxon>Bacillati</taxon>
        <taxon>Actinomycetota</taxon>
        <taxon>Actinomycetes</taxon>
        <taxon>Kitasatosporales</taxon>
        <taxon>Streptomycetaceae</taxon>
        <taxon>Streptomyces</taxon>
    </lineage>
</organism>
<feature type="binding site" evidence="4">
    <location>
        <position position="297"/>
    </location>
    <ligand>
        <name>Mg(2+)</name>
        <dbReference type="ChEBI" id="CHEBI:18420"/>
    </ligand>
</feature>
<comment type="caution">
    <text evidence="6">The sequence shown here is derived from an EMBL/GenBank/DDBJ whole genome shotgun (WGS) entry which is preliminary data.</text>
</comment>
<protein>
    <recommendedName>
        <fullName evidence="4">Isoprenyl transferase</fullName>
        <ecNumber evidence="4">2.5.1.-</ecNumber>
    </recommendedName>
</protein>
<feature type="region of interest" description="Disordered" evidence="5">
    <location>
        <begin position="517"/>
        <end position="542"/>
    </location>
</feature>
<dbReference type="GO" id="GO:0016094">
    <property type="term" value="P:polyprenol biosynthetic process"/>
    <property type="evidence" value="ECO:0007669"/>
    <property type="project" value="TreeGrafter"/>
</dbReference>
<dbReference type="PANTHER" id="PTHR10291">
    <property type="entry name" value="DEHYDRODOLICHYL DIPHOSPHATE SYNTHASE FAMILY MEMBER"/>
    <property type="match status" value="1"/>
</dbReference>
<dbReference type="InterPro" id="IPR008949">
    <property type="entry name" value="Isoprenoid_synthase_dom_sf"/>
</dbReference>
<dbReference type="SUPFAM" id="SSF48576">
    <property type="entry name" value="Terpenoid synthases"/>
    <property type="match status" value="1"/>
</dbReference>
<dbReference type="GO" id="GO:0008834">
    <property type="term" value="F:ditrans,polycis-undecaprenyl-diphosphate synthase [(2E,6E)-farnesyl-diphosphate specific] activity"/>
    <property type="evidence" value="ECO:0007669"/>
    <property type="project" value="TreeGrafter"/>
</dbReference>
<feature type="binding site" evidence="4">
    <location>
        <begin position="298"/>
        <end position="301"/>
    </location>
    <ligand>
        <name>substrate</name>
    </ligand>
</feature>
<feature type="binding site" evidence="4">
    <location>
        <position position="346"/>
    </location>
    <ligand>
        <name>substrate</name>
    </ligand>
</feature>
<dbReference type="Pfam" id="PF01255">
    <property type="entry name" value="Prenyltransf"/>
    <property type="match status" value="1"/>
</dbReference>
<dbReference type="EMBL" id="WIXO01000001">
    <property type="protein sequence ID" value="MTE17565.1"/>
    <property type="molecule type" value="Genomic_DNA"/>
</dbReference>
<keyword evidence="2 4" id="KW-0479">Metal-binding</keyword>
<evidence type="ECO:0000256" key="5">
    <source>
        <dbReference type="SAM" id="MobiDB-lite"/>
    </source>
</evidence>
<dbReference type="AlphaFoldDB" id="A0A6G2B5M5"/>
<comment type="cofactor">
    <cofactor evidence="4">
        <name>Mg(2+)</name>
        <dbReference type="ChEBI" id="CHEBI:18420"/>
    </cofactor>
    <text evidence="4">Binds 2 magnesium ions per subunit.</text>
</comment>
<comment type="similarity">
    <text evidence="4">Belongs to the UPP synthase family.</text>
</comment>
<dbReference type="EC" id="2.5.1.-" evidence="4"/>
<feature type="binding site" evidence="4">
    <location>
        <begin position="342"/>
        <end position="344"/>
    </location>
    <ligand>
        <name>substrate</name>
    </ligand>
</feature>
<sequence length="542" mass="59350">MTTPELCESYARCEEVGQRLSGLLWTATESLPAEIRPHVRALVAYWHTTDGIADEGRLAGRGARLARWCADSLAEVRAGHSEHPLRRALVHTVRSRELDVALLEEFLDAVRRDSATPPVFGTAADLRRYLRSVTGAPSGLLAPLLAPRPREAVDLLRVLGEACQMADILQDFPIDLGRGRCYLPEEDLGRLGLRPGDLLDPTRRDALDELVGVQVARTRDLLIQATPVTGKLHASCRPFAHGLLLGVEHVLDQADHLGARVLAEGIDRNALLSHQASGSPTFPVPKRIPGHVAVIMDGNRRWAAAHGLPASDGHVAGARAALRLVHSALRLGVPQLSVFAFSTENWIRSTEEVTNLFATMTEGLTLFARWMQERGIRVRWCGRRDRLDPSLASTLAIVENMTSRNTTLTLNIFADYGGREEIASAARALAAEAVAGRIQPQRIGPEDVARSLYTPDLPDVDLLIRTSGEQRLSNFLPWHLAYAEFVFEPVHWPDFGHRHLRDAIDTYAGRLRRFGGAAADPAQPAGTEGIPRQPTAETTGTP</sequence>
<comment type="function">
    <text evidence="4">Catalyzes the condensation of isopentenyl diphosphate (IPP) with allylic pyrophosphates generating different type of terpenoids.</text>
</comment>
<keyword evidence="3 4" id="KW-0460">Magnesium</keyword>
<dbReference type="PANTHER" id="PTHR10291:SF0">
    <property type="entry name" value="DEHYDRODOLICHYL DIPHOSPHATE SYNTHASE 2"/>
    <property type="match status" value="1"/>
</dbReference>
<dbReference type="InterPro" id="IPR036424">
    <property type="entry name" value="UPP_synth-like_sf"/>
</dbReference>
<dbReference type="SUPFAM" id="SSF64005">
    <property type="entry name" value="Undecaprenyl diphosphate synthase"/>
    <property type="match status" value="1"/>
</dbReference>
<dbReference type="NCBIfam" id="TIGR00055">
    <property type="entry name" value="uppS"/>
    <property type="match status" value="1"/>
</dbReference>
<dbReference type="InterPro" id="IPR002060">
    <property type="entry name" value="Squ/phyt_synthse"/>
</dbReference>
<dbReference type="GO" id="GO:0030145">
    <property type="term" value="F:manganese ion binding"/>
    <property type="evidence" value="ECO:0007669"/>
    <property type="project" value="TreeGrafter"/>
</dbReference>
<proteinExistence type="inferred from homology"/>
<feature type="active site" description="Proton acceptor" evidence="4">
    <location>
        <position position="345"/>
    </location>
</feature>
<feature type="binding site" evidence="4">
    <location>
        <position position="314"/>
    </location>
    <ligand>
        <name>substrate</name>
    </ligand>
</feature>
<name>A0A6G2B5M5_9ACTN</name>